<dbReference type="AlphaFoldDB" id="A0A9X4M3G1"/>
<dbReference type="InterPro" id="IPR025358">
    <property type="entry name" value="DUF4262"/>
</dbReference>
<dbReference type="EMBL" id="JANRHA010000002">
    <property type="protein sequence ID" value="MDG3013726.1"/>
    <property type="molecule type" value="Genomic_DNA"/>
</dbReference>
<gene>
    <name evidence="1" type="ORF">NVS88_04040</name>
</gene>
<sequence>MRKYRTEVERKVARYGRAIQYVESAVDERGISPAFAYTVGLTAIDQPELIMTGRDAELSALVLNQLSGQVLDGAVLQAGDRWSVGGLDVYLVDVHGCVDWLAMAQRIYGRGRVRAMQTVWADGQGQLPWEGSECSMIVQPVLGPPPGAALTG</sequence>
<evidence type="ECO:0000313" key="2">
    <source>
        <dbReference type="Proteomes" id="UP001152755"/>
    </source>
</evidence>
<dbReference type="RefSeq" id="WP_332519248.1">
    <property type="nucleotide sequence ID" value="NZ_JANRHA010000002.1"/>
</dbReference>
<organism evidence="1 2">
    <name type="scientific">Speluncibacter jeojiensis</name>
    <dbReference type="NCBI Taxonomy" id="2710754"/>
    <lineage>
        <taxon>Bacteria</taxon>
        <taxon>Bacillati</taxon>
        <taxon>Actinomycetota</taxon>
        <taxon>Actinomycetes</taxon>
        <taxon>Mycobacteriales</taxon>
        <taxon>Speluncibacteraceae</taxon>
        <taxon>Speluncibacter</taxon>
    </lineage>
</organism>
<name>A0A9X4M3G1_9ACTN</name>
<proteinExistence type="predicted"/>
<dbReference type="Pfam" id="PF14081">
    <property type="entry name" value="DUF4262"/>
    <property type="match status" value="1"/>
</dbReference>
<keyword evidence="2" id="KW-1185">Reference proteome</keyword>
<dbReference type="Proteomes" id="UP001152755">
    <property type="component" value="Unassembled WGS sequence"/>
</dbReference>
<accession>A0A9X4M3G1</accession>
<evidence type="ECO:0000313" key="1">
    <source>
        <dbReference type="EMBL" id="MDG3013726.1"/>
    </source>
</evidence>
<protein>
    <submittedName>
        <fullName evidence="1">DUF4262 domain-containing protein</fullName>
    </submittedName>
</protein>
<comment type="caution">
    <text evidence="1">The sequence shown here is derived from an EMBL/GenBank/DDBJ whole genome shotgun (WGS) entry which is preliminary data.</text>
</comment>
<reference evidence="1" key="1">
    <citation type="submission" date="2022-08" db="EMBL/GenBank/DDBJ databases">
        <title>Genome analysis of Corynebacteriales strain.</title>
        <authorList>
            <person name="Lee S.D."/>
        </authorList>
    </citation>
    <scope>NUCLEOTIDE SEQUENCE</scope>
    <source>
        <strain evidence="1">D3-21</strain>
    </source>
</reference>